<feature type="region of interest" description="Disordered" evidence="6">
    <location>
        <begin position="124"/>
        <end position="146"/>
    </location>
</feature>
<dbReference type="GO" id="GO:0004725">
    <property type="term" value="F:protein tyrosine phosphatase activity"/>
    <property type="evidence" value="ECO:0007669"/>
    <property type="project" value="UniProtKB-EC"/>
</dbReference>
<dbReference type="HOGENOM" id="CLU_071415_2_1_11"/>
<accession>A6WED5</accession>
<dbReference type="SMART" id="SM00226">
    <property type="entry name" value="LMWPc"/>
    <property type="match status" value="1"/>
</dbReference>
<evidence type="ECO:0000256" key="4">
    <source>
        <dbReference type="ARBA" id="ARBA00022912"/>
    </source>
</evidence>
<dbReference type="Proteomes" id="UP000001116">
    <property type="component" value="Chromosome"/>
</dbReference>
<sequence>MSTDPLRIMTVCTGNICRSPMAEVVLRERLASAGLADRVVVDSSGISDEEEGNPIDRRAASVLREHGYEVPAHRAHRATAEEIGQRDLLLAMTSRHARWLRTQAPDEASAGRVAMYRSFDPAAPGLDARDGGGVDESDLDIEDPWYGDRTDFERTLEQVEAAADAVVAHVRERLDGAGRAPGTSSRS</sequence>
<feature type="active site" description="Nucleophile" evidence="5">
    <location>
        <position position="12"/>
    </location>
</feature>
<feature type="compositionally biased region" description="Acidic residues" evidence="6">
    <location>
        <begin position="133"/>
        <end position="145"/>
    </location>
</feature>
<evidence type="ECO:0000256" key="3">
    <source>
        <dbReference type="ARBA" id="ARBA00022801"/>
    </source>
</evidence>
<feature type="active site" evidence="5">
    <location>
        <position position="18"/>
    </location>
</feature>
<evidence type="ECO:0000256" key="1">
    <source>
        <dbReference type="ARBA" id="ARBA00011063"/>
    </source>
</evidence>
<dbReference type="PRINTS" id="PR00719">
    <property type="entry name" value="LMWPTPASE"/>
</dbReference>
<proteinExistence type="inferred from homology"/>
<evidence type="ECO:0000256" key="6">
    <source>
        <dbReference type="SAM" id="MobiDB-lite"/>
    </source>
</evidence>
<dbReference type="Gene3D" id="3.40.50.2300">
    <property type="match status" value="1"/>
</dbReference>
<dbReference type="InterPro" id="IPR017867">
    <property type="entry name" value="Tyr_phospatase_low_mol_wt"/>
</dbReference>
<feature type="domain" description="Phosphotyrosine protein phosphatase I" evidence="7">
    <location>
        <begin position="6"/>
        <end position="169"/>
    </location>
</feature>
<name>A6WED5_KINRD</name>
<keyword evidence="3" id="KW-0378">Hydrolase</keyword>
<reference evidence="9" key="1">
    <citation type="journal article" date="2008" name="PLoS ONE">
        <title>Survival in nuclear waste, extreme resistance, and potential applications gleaned from the genome sequence of Kineococcus radiotolerans SRS30216.</title>
        <authorList>
            <person name="Bagwell C.E."/>
            <person name="Bhat S."/>
            <person name="Hawkins G.M."/>
            <person name="Smith B.W."/>
            <person name="Biswas T."/>
            <person name="Hoover T.R."/>
            <person name="Saunders E."/>
            <person name="Han C.S."/>
            <person name="Tsodikov O.V."/>
            <person name="Shimkets L.J."/>
        </authorList>
    </citation>
    <scope>NUCLEOTIDE SEQUENCE [LARGE SCALE GENOMIC DNA]</scope>
    <source>
        <strain evidence="9">ATCC BAA-149 / DSM 14245 / SRS30216</strain>
    </source>
</reference>
<gene>
    <name evidence="8" type="ordered locus">Krad_3711</name>
</gene>
<dbReference type="EC" id="3.1.3.48" evidence="2"/>
<dbReference type="CDD" id="cd16343">
    <property type="entry name" value="LMWPTP"/>
    <property type="match status" value="1"/>
</dbReference>
<evidence type="ECO:0000259" key="7">
    <source>
        <dbReference type="SMART" id="SM00226"/>
    </source>
</evidence>
<evidence type="ECO:0000313" key="8">
    <source>
        <dbReference type="EMBL" id="ABS05174.1"/>
    </source>
</evidence>
<protein>
    <recommendedName>
        <fullName evidence="2">protein-tyrosine-phosphatase</fullName>
        <ecNumber evidence="2">3.1.3.48</ecNumber>
    </recommendedName>
</protein>
<dbReference type="InterPro" id="IPR023485">
    <property type="entry name" value="Ptyr_pPase"/>
</dbReference>
<dbReference type="InterPro" id="IPR050438">
    <property type="entry name" value="LMW_PTPase"/>
</dbReference>
<dbReference type="EMBL" id="CP000750">
    <property type="protein sequence ID" value="ABS05174.1"/>
    <property type="molecule type" value="Genomic_DNA"/>
</dbReference>
<dbReference type="InterPro" id="IPR036196">
    <property type="entry name" value="Ptyr_pPase_sf"/>
</dbReference>
<dbReference type="Pfam" id="PF01451">
    <property type="entry name" value="LMWPc"/>
    <property type="match status" value="1"/>
</dbReference>
<keyword evidence="4" id="KW-0904">Protein phosphatase</keyword>
<dbReference type="eggNOG" id="COG0394">
    <property type="taxonomic scope" value="Bacteria"/>
</dbReference>
<organism evidence="8 9">
    <name type="scientific">Kineococcus radiotolerans (strain ATCC BAA-149 / DSM 14245 / SRS30216)</name>
    <dbReference type="NCBI Taxonomy" id="266940"/>
    <lineage>
        <taxon>Bacteria</taxon>
        <taxon>Bacillati</taxon>
        <taxon>Actinomycetota</taxon>
        <taxon>Actinomycetes</taxon>
        <taxon>Kineosporiales</taxon>
        <taxon>Kineosporiaceae</taxon>
        <taxon>Kineococcus</taxon>
    </lineage>
</organism>
<feature type="active site" description="Proton donor" evidence="5">
    <location>
        <position position="143"/>
    </location>
</feature>
<dbReference type="PANTHER" id="PTHR11717:SF7">
    <property type="entry name" value="LOW MOLECULAR WEIGHT PHOSPHOTYROSINE PROTEIN PHOSPHATASE"/>
    <property type="match status" value="1"/>
</dbReference>
<dbReference type="KEGG" id="kra:Krad_3711"/>
<comment type="similarity">
    <text evidence="1">Belongs to the low molecular weight phosphotyrosine protein phosphatase family.</text>
</comment>
<dbReference type="PANTHER" id="PTHR11717">
    <property type="entry name" value="LOW MOLECULAR WEIGHT PROTEIN TYROSINE PHOSPHATASE"/>
    <property type="match status" value="1"/>
</dbReference>
<evidence type="ECO:0000256" key="2">
    <source>
        <dbReference type="ARBA" id="ARBA00013064"/>
    </source>
</evidence>
<evidence type="ECO:0000313" key="9">
    <source>
        <dbReference type="Proteomes" id="UP000001116"/>
    </source>
</evidence>
<dbReference type="RefSeq" id="WP_012086547.1">
    <property type="nucleotide sequence ID" value="NC_009664.2"/>
</dbReference>
<keyword evidence="9" id="KW-1185">Reference proteome</keyword>
<dbReference type="AlphaFoldDB" id="A6WED5"/>
<evidence type="ECO:0000256" key="5">
    <source>
        <dbReference type="PIRSR" id="PIRSR617867-1"/>
    </source>
</evidence>
<dbReference type="STRING" id="266940.Krad_3711"/>
<dbReference type="SUPFAM" id="SSF52788">
    <property type="entry name" value="Phosphotyrosine protein phosphatases I"/>
    <property type="match status" value="1"/>
</dbReference>